<keyword evidence="3 5" id="KW-0732">Signal</keyword>
<evidence type="ECO:0000256" key="1">
    <source>
        <dbReference type="ARBA" id="ARBA00011028"/>
    </source>
</evidence>
<evidence type="ECO:0000313" key="6">
    <source>
        <dbReference type="EMBL" id="KPK72362.1"/>
    </source>
</evidence>
<dbReference type="PROSITE" id="PS51257">
    <property type="entry name" value="PROKAR_LIPOPROTEIN"/>
    <property type="match status" value="1"/>
</dbReference>
<dbReference type="GO" id="GO:0046872">
    <property type="term" value="F:metal ion binding"/>
    <property type="evidence" value="ECO:0007669"/>
    <property type="project" value="InterPro"/>
</dbReference>
<dbReference type="InterPro" id="IPR006129">
    <property type="entry name" value="AdhesinB"/>
</dbReference>
<protein>
    <recommendedName>
        <fullName evidence="8">Zinc ABC transporter substrate-binding protein</fullName>
    </recommendedName>
</protein>
<feature type="signal peptide" evidence="5">
    <location>
        <begin position="1"/>
        <end position="20"/>
    </location>
</feature>
<dbReference type="GO" id="GO:0007155">
    <property type="term" value="P:cell adhesion"/>
    <property type="evidence" value="ECO:0007669"/>
    <property type="project" value="InterPro"/>
</dbReference>
<dbReference type="AlphaFoldDB" id="A0A0S8GL72"/>
<accession>A0A0S8GL72</accession>
<reference evidence="6 7" key="1">
    <citation type="journal article" date="2015" name="Microbiome">
        <title>Genomic resolution of linkages in carbon, nitrogen, and sulfur cycling among widespread estuary sediment bacteria.</title>
        <authorList>
            <person name="Baker B.J."/>
            <person name="Lazar C.S."/>
            <person name="Teske A.P."/>
            <person name="Dick G.J."/>
        </authorList>
    </citation>
    <scope>NUCLEOTIDE SEQUENCE [LARGE SCALE GENOMIC DNA]</scope>
    <source>
        <strain evidence="6">SM23_60</strain>
    </source>
</reference>
<name>A0A0S8GL72_UNCW3</name>
<dbReference type="Gene3D" id="3.40.50.1980">
    <property type="entry name" value="Nitrogenase molybdenum iron protein domain"/>
    <property type="match status" value="2"/>
</dbReference>
<dbReference type="PANTHER" id="PTHR42953">
    <property type="entry name" value="HIGH-AFFINITY ZINC UPTAKE SYSTEM PROTEIN ZNUA-RELATED"/>
    <property type="match status" value="1"/>
</dbReference>
<dbReference type="Pfam" id="PF01297">
    <property type="entry name" value="ZnuA"/>
    <property type="match status" value="1"/>
</dbReference>
<dbReference type="GO" id="GO:0030001">
    <property type="term" value="P:metal ion transport"/>
    <property type="evidence" value="ECO:0007669"/>
    <property type="project" value="InterPro"/>
</dbReference>
<dbReference type="PRINTS" id="PR00691">
    <property type="entry name" value="ADHESINB"/>
</dbReference>
<dbReference type="EMBL" id="LJUO01000034">
    <property type="protein sequence ID" value="KPK72362.1"/>
    <property type="molecule type" value="Genomic_DNA"/>
</dbReference>
<dbReference type="PRINTS" id="PR00690">
    <property type="entry name" value="ADHESNFAMILY"/>
</dbReference>
<organism evidence="6 7">
    <name type="scientific">candidate division WOR_3 bacterium SM23_60</name>
    <dbReference type="NCBI Taxonomy" id="1703780"/>
    <lineage>
        <taxon>Bacteria</taxon>
        <taxon>Bacteria division WOR-3</taxon>
    </lineage>
</organism>
<gene>
    <name evidence="6" type="ORF">AMJ87_04970</name>
</gene>
<dbReference type="Proteomes" id="UP000051096">
    <property type="component" value="Unassembled WGS sequence"/>
</dbReference>
<dbReference type="SUPFAM" id="SSF53807">
    <property type="entry name" value="Helical backbone' metal receptor"/>
    <property type="match status" value="1"/>
</dbReference>
<dbReference type="InterPro" id="IPR006127">
    <property type="entry name" value="ZnuA-like"/>
</dbReference>
<evidence type="ECO:0000256" key="2">
    <source>
        <dbReference type="ARBA" id="ARBA00022448"/>
    </source>
</evidence>
<evidence type="ECO:0000256" key="4">
    <source>
        <dbReference type="RuleBase" id="RU003512"/>
    </source>
</evidence>
<comment type="caution">
    <text evidence="6">The sequence shown here is derived from an EMBL/GenBank/DDBJ whole genome shotgun (WGS) entry which is preliminary data.</text>
</comment>
<dbReference type="InterPro" id="IPR050492">
    <property type="entry name" value="Bact_metal-bind_prot9"/>
</dbReference>
<feature type="chain" id="PRO_5006647037" description="Zinc ABC transporter substrate-binding protein" evidence="5">
    <location>
        <begin position="21"/>
        <end position="289"/>
    </location>
</feature>
<evidence type="ECO:0000313" key="7">
    <source>
        <dbReference type="Proteomes" id="UP000051096"/>
    </source>
</evidence>
<comment type="similarity">
    <text evidence="1 4">Belongs to the bacterial solute-binding protein 9 family.</text>
</comment>
<evidence type="ECO:0000256" key="3">
    <source>
        <dbReference type="ARBA" id="ARBA00022729"/>
    </source>
</evidence>
<evidence type="ECO:0000256" key="5">
    <source>
        <dbReference type="SAM" id="SignalP"/>
    </source>
</evidence>
<keyword evidence="2 4" id="KW-0813">Transport</keyword>
<dbReference type="InterPro" id="IPR006128">
    <property type="entry name" value="Lipoprotein_PsaA-like"/>
</dbReference>
<proteinExistence type="inferred from homology"/>
<dbReference type="PANTHER" id="PTHR42953:SF3">
    <property type="entry name" value="HIGH-AFFINITY ZINC UPTAKE SYSTEM PROTEIN ZNUA"/>
    <property type="match status" value="1"/>
</dbReference>
<evidence type="ECO:0008006" key="8">
    <source>
        <dbReference type="Google" id="ProtNLM"/>
    </source>
</evidence>
<sequence length="289" mass="32129">MGKSIVISLIFLLLATIACGEKEDTGKLNVVVSIVPLQEFVEKVGGEKVNVMVMVPPGASPHAYEPTPSQLRAVSAADMYVKVGTPVEFEVQWLEKLLAMNRTMHVCDASGGIETITVLHDREHMHKTPIDPHVWLSPRNARIMVENICAGFVSIDSRHADYYETNRDAYVVRLDSLDRTVIAMLDGKQNRQFLVYHPAWHYFAEAYGLEQVSVEAAGKEPTALSMQHIIENARVHDINVVFVSPQFNTKSAEVIAREIGGRVVYIDPLNKDYVANIETVAKALGESME</sequence>